<dbReference type="Bgee" id="WBGene00303365">
    <property type="expression patterns" value="Expressed in adult organism and 2 other cell types or tissues"/>
</dbReference>
<proteinExistence type="predicted"/>
<dbReference type="InParanoid" id="A0A3B1E4Y6"/>
<evidence type="ECO:0000313" key="3">
    <source>
        <dbReference type="EMBL" id="VAY52138.1"/>
    </source>
</evidence>
<organism evidence="3 4">
    <name type="scientific">Caenorhabditis elegans</name>
    <dbReference type="NCBI Taxonomy" id="6239"/>
    <lineage>
        <taxon>Eukaryota</taxon>
        <taxon>Metazoa</taxon>
        <taxon>Ecdysozoa</taxon>
        <taxon>Nematoda</taxon>
        <taxon>Chromadorea</taxon>
        <taxon>Rhabditida</taxon>
        <taxon>Rhabditina</taxon>
        <taxon>Rhabditomorpha</taxon>
        <taxon>Rhabditoidea</taxon>
        <taxon>Rhabditidae</taxon>
        <taxon>Peloderinae</taxon>
        <taxon>Caenorhabditis</taxon>
    </lineage>
</organism>
<feature type="signal peptide" evidence="1">
    <location>
        <begin position="1"/>
        <end position="18"/>
    </location>
</feature>
<sequence>MRPFSCLVLFFFIFAVHCQIVTRVILFKNANQPDRTEELVKAYLAKLQRAIDSRDPFEIGSCLKNGMIFAGCRNKFLDNLGIIKALTRLPVENQVEISIDHFWTDEEGILFNVKITGVKSKPMKVHMTLTKDATLAMFALEHDCDRN</sequence>
<reference evidence="3 4" key="1">
    <citation type="journal article" date="1998" name="Science">
        <title>Genome sequence of the nematode C. elegans: a platform for investigating biology.</title>
        <authorList>
            <consortium name="The C. elegans sequencing consortium"/>
            <person name="Sulson J.E."/>
            <person name="Waterston R."/>
        </authorList>
    </citation>
    <scope>NUCLEOTIDE SEQUENCE [LARGE SCALE GENOMIC DNA]</scope>
    <source>
        <strain evidence="3 4">Bristol N2</strain>
    </source>
</reference>
<dbReference type="WormBase" id="M151.10">
    <property type="protein sequence ID" value="CE52682"/>
    <property type="gene ID" value="WBGene00303365"/>
</dbReference>
<dbReference type="Proteomes" id="UP000001940">
    <property type="component" value="Chromosome II"/>
</dbReference>
<evidence type="ECO:0000313" key="5">
    <source>
        <dbReference type="WormBase" id="M151.10"/>
    </source>
</evidence>
<dbReference type="PANTHER" id="PTHR33940:SF1">
    <property type="entry name" value="APOLIPOPHORIN-RELATED"/>
    <property type="match status" value="1"/>
</dbReference>
<accession>A0A3B1E4Y6</accession>
<feature type="chain" id="PRO_5017333447" evidence="1">
    <location>
        <begin position="19"/>
        <end position="147"/>
    </location>
</feature>
<gene>
    <name evidence="3" type="ORF">CELE_M151.10</name>
    <name evidence="3 5" type="ORF">M151.10</name>
</gene>
<dbReference type="PANTHER" id="PTHR33940">
    <property type="entry name" value="PROTEIN CBG13625"/>
    <property type="match status" value="1"/>
</dbReference>
<protein>
    <submittedName>
        <fullName evidence="3">DUF3828 domain-containing protein</fullName>
    </submittedName>
</protein>
<dbReference type="AGR" id="WB:WBGene00303365"/>
<feature type="domain" description="NTF2-like" evidence="2">
    <location>
        <begin position="37"/>
        <end position="145"/>
    </location>
</feature>
<dbReference type="Pfam" id="PF26530">
    <property type="entry name" value="NTF2_3"/>
    <property type="match status" value="1"/>
</dbReference>
<dbReference type="InterPro" id="IPR058721">
    <property type="entry name" value="NTF2_3"/>
</dbReference>
<evidence type="ECO:0000313" key="4">
    <source>
        <dbReference type="Proteomes" id="UP000001940"/>
    </source>
</evidence>
<evidence type="ECO:0000259" key="2">
    <source>
        <dbReference type="Pfam" id="PF26530"/>
    </source>
</evidence>
<keyword evidence="1" id="KW-0732">Signal</keyword>
<dbReference type="AlphaFoldDB" id="A0A3B1E4Y6"/>
<name>A0A3B1E4Y6_CAEEL</name>
<keyword evidence="4" id="KW-1185">Reference proteome</keyword>
<dbReference type="EMBL" id="BX284602">
    <property type="protein sequence ID" value="VAY52138.1"/>
    <property type="molecule type" value="Genomic_DNA"/>
</dbReference>
<dbReference type="FunCoup" id="A0A3B1E4Y6">
    <property type="interactions" value="173"/>
</dbReference>
<dbReference type="SMR" id="A0A3B1E4Y6"/>
<evidence type="ECO:0000256" key="1">
    <source>
        <dbReference type="SAM" id="SignalP"/>
    </source>
</evidence>